<keyword evidence="2" id="KW-1185">Reference proteome</keyword>
<accession>A0A154PM03</accession>
<reference evidence="1 2" key="1">
    <citation type="submission" date="2015-07" db="EMBL/GenBank/DDBJ databases">
        <title>The genome of Dufourea novaeangliae.</title>
        <authorList>
            <person name="Pan H."/>
            <person name="Kapheim K."/>
        </authorList>
    </citation>
    <scope>NUCLEOTIDE SEQUENCE [LARGE SCALE GENOMIC DNA]</scope>
    <source>
        <strain evidence="1">0120121106</strain>
        <tissue evidence="1">Whole body</tissue>
    </source>
</reference>
<organism evidence="1 2">
    <name type="scientific">Dufourea novaeangliae</name>
    <name type="common">Sweat bee</name>
    <dbReference type="NCBI Taxonomy" id="178035"/>
    <lineage>
        <taxon>Eukaryota</taxon>
        <taxon>Metazoa</taxon>
        <taxon>Ecdysozoa</taxon>
        <taxon>Arthropoda</taxon>
        <taxon>Hexapoda</taxon>
        <taxon>Insecta</taxon>
        <taxon>Pterygota</taxon>
        <taxon>Neoptera</taxon>
        <taxon>Endopterygota</taxon>
        <taxon>Hymenoptera</taxon>
        <taxon>Apocrita</taxon>
        <taxon>Aculeata</taxon>
        <taxon>Apoidea</taxon>
        <taxon>Anthophila</taxon>
        <taxon>Halictidae</taxon>
        <taxon>Rophitinae</taxon>
        <taxon>Dufourea</taxon>
    </lineage>
</organism>
<evidence type="ECO:0000313" key="1">
    <source>
        <dbReference type="EMBL" id="KZC12896.1"/>
    </source>
</evidence>
<proteinExistence type="predicted"/>
<dbReference type="Proteomes" id="UP000076502">
    <property type="component" value="Unassembled WGS sequence"/>
</dbReference>
<protein>
    <submittedName>
        <fullName evidence="1">Uncharacterized protein</fullName>
    </submittedName>
</protein>
<name>A0A154PM03_DUFNO</name>
<dbReference type="EMBL" id="KQ434977">
    <property type="protein sequence ID" value="KZC12896.1"/>
    <property type="molecule type" value="Genomic_DNA"/>
</dbReference>
<gene>
    <name evidence="1" type="ORF">WN55_04414</name>
</gene>
<dbReference type="AlphaFoldDB" id="A0A154PM03"/>
<sequence length="57" mass="6425">MINCSALSCSAWPNRVRSCCDQEKQFFVTYLLAFPRFLVDSSTSEAGKLEEPMCRSA</sequence>
<evidence type="ECO:0000313" key="2">
    <source>
        <dbReference type="Proteomes" id="UP000076502"/>
    </source>
</evidence>